<dbReference type="EMBL" id="KN838789">
    <property type="protein sequence ID" value="KIJ94523.1"/>
    <property type="molecule type" value="Genomic_DNA"/>
</dbReference>
<sequence length="113" mass="12575">MKAQRAKEKEAKSNIRTLFEVGVKKVKAPGTVSTSSDNSPRQAPKAEAARKGCKLGWKLIMELEVAAERMGIEVPIAIERDAILDGRGQRLNARATQIEVWEIDWVTCAKGWR</sequence>
<feature type="region of interest" description="Disordered" evidence="1">
    <location>
        <begin position="28"/>
        <end position="47"/>
    </location>
</feature>
<protein>
    <submittedName>
        <fullName evidence="2">Unplaced genomic scaffold K443scaffold_254, whole genome shotgun sequence</fullName>
    </submittedName>
</protein>
<gene>
    <name evidence="2" type="ORF">K443DRAFT_12044</name>
</gene>
<dbReference type="AlphaFoldDB" id="A0A0C9WZX7"/>
<reference evidence="3" key="2">
    <citation type="submission" date="2015-01" db="EMBL/GenBank/DDBJ databases">
        <title>Evolutionary Origins and Diversification of the Mycorrhizal Mutualists.</title>
        <authorList>
            <consortium name="DOE Joint Genome Institute"/>
            <consortium name="Mycorrhizal Genomics Consortium"/>
            <person name="Kohler A."/>
            <person name="Kuo A."/>
            <person name="Nagy L.G."/>
            <person name="Floudas D."/>
            <person name="Copeland A."/>
            <person name="Barry K.W."/>
            <person name="Cichocki N."/>
            <person name="Veneault-Fourrey C."/>
            <person name="LaButti K."/>
            <person name="Lindquist E.A."/>
            <person name="Lipzen A."/>
            <person name="Lundell T."/>
            <person name="Morin E."/>
            <person name="Murat C."/>
            <person name="Riley R."/>
            <person name="Ohm R."/>
            <person name="Sun H."/>
            <person name="Tunlid A."/>
            <person name="Henrissat B."/>
            <person name="Grigoriev I.V."/>
            <person name="Hibbett D.S."/>
            <person name="Martin F."/>
        </authorList>
    </citation>
    <scope>NUCLEOTIDE SEQUENCE [LARGE SCALE GENOMIC DNA]</scope>
    <source>
        <strain evidence="3">LaAM-08-1</strain>
    </source>
</reference>
<name>A0A0C9WZX7_9AGAR</name>
<accession>A0A0C9WZX7</accession>
<reference evidence="2 3" key="1">
    <citation type="submission" date="2014-04" db="EMBL/GenBank/DDBJ databases">
        <authorList>
            <consortium name="DOE Joint Genome Institute"/>
            <person name="Kuo A."/>
            <person name="Kohler A."/>
            <person name="Nagy L.G."/>
            <person name="Floudas D."/>
            <person name="Copeland A."/>
            <person name="Barry K.W."/>
            <person name="Cichocki N."/>
            <person name="Veneault-Fourrey C."/>
            <person name="LaButti K."/>
            <person name="Lindquist E.A."/>
            <person name="Lipzen A."/>
            <person name="Lundell T."/>
            <person name="Morin E."/>
            <person name="Murat C."/>
            <person name="Sun H."/>
            <person name="Tunlid A."/>
            <person name="Henrissat B."/>
            <person name="Grigoriev I.V."/>
            <person name="Hibbett D.S."/>
            <person name="Martin F."/>
            <person name="Nordberg H.P."/>
            <person name="Cantor M.N."/>
            <person name="Hua S.X."/>
        </authorList>
    </citation>
    <scope>NUCLEOTIDE SEQUENCE [LARGE SCALE GENOMIC DNA]</scope>
    <source>
        <strain evidence="2 3">LaAM-08-1</strain>
    </source>
</reference>
<feature type="compositionally biased region" description="Polar residues" evidence="1">
    <location>
        <begin position="31"/>
        <end position="41"/>
    </location>
</feature>
<dbReference type="HOGENOM" id="CLU_2133905_0_0_1"/>
<proteinExistence type="predicted"/>
<keyword evidence="3" id="KW-1185">Reference proteome</keyword>
<evidence type="ECO:0000256" key="1">
    <source>
        <dbReference type="SAM" id="MobiDB-lite"/>
    </source>
</evidence>
<dbReference type="Proteomes" id="UP000054477">
    <property type="component" value="Unassembled WGS sequence"/>
</dbReference>
<evidence type="ECO:0000313" key="2">
    <source>
        <dbReference type="EMBL" id="KIJ94523.1"/>
    </source>
</evidence>
<evidence type="ECO:0000313" key="3">
    <source>
        <dbReference type="Proteomes" id="UP000054477"/>
    </source>
</evidence>
<organism evidence="2 3">
    <name type="scientific">Laccaria amethystina LaAM-08-1</name>
    <dbReference type="NCBI Taxonomy" id="1095629"/>
    <lineage>
        <taxon>Eukaryota</taxon>
        <taxon>Fungi</taxon>
        <taxon>Dikarya</taxon>
        <taxon>Basidiomycota</taxon>
        <taxon>Agaricomycotina</taxon>
        <taxon>Agaricomycetes</taxon>
        <taxon>Agaricomycetidae</taxon>
        <taxon>Agaricales</taxon>
        <taxon>Agaricineae</taxon>
        <taxon>Hydnangiaceae</taxon>
        <taxon>Laccaria</taxon>
    </lineage>
</organism>